<protein>
    <submittedName>
        <fullName evidence="2">Uncharacterized protein</fullName>
    </submittedName>
</protein>
<reference evidence="2" key="1">
    <citation type="submission" date="2020-02" db="EMBL/GenBank/DDBJ databases">
        <authorList>
            <person name="Meier V. D."/>
        </authorList>
    </citation>
    <scope>NUCLEOTIDE SEQUENCE</scope>
    <source>
        <strain evidence="2">AVDCRST_MAG46</strain>
    </source>
</reference>
<proteinExistence type="predicted"/>
<feature type="region of interest" description="Disordered" evidence="1">
    <location>
        <begin position="1"/>
        <end position="32"/>
    </location>
</feature>
<organism evidence="2">
    <name type="scientific">uncultured Nocardioidaceae bacterium</name>
    <dbReference type="NCBI Taxonomy" id="253824"/>
    <lineage>
        <taxon>Bacteria</taxon>
        <taxon>Bacillati</taxon>
        <taxon>Actinomycetota</taxon>
        <taxon>Actinomycetes</taxon>
        <taxon>Propionibacteriales</taxon>
        <taxon>Nocardioidaceae</taxon>
        <taxon>environmental samples</taxon>
    </lineage>
</organism>
<evidence type="ECO:0000256" key="1">
    <source>
        <dbReference type="SAM" id="MobiDB-lite"/>
    </source>
</evidence>
<accession>A0A6J4MLY7</accession>
<evidence type="ECO:0000313" key="2">
    <source>
        <dbReference type="EMBL" id="CAA9363106.1"/>
    </source>
</evidence>
<gene>
    <name evidence="2" type="ORF">AVDCRST_MAG46-3478</name>
</gene>
<dbReference type="EMBL" id="CADCUD010000242">
    <property type="protein sequence ID" value="CAA9363106.1"/>
    <property type="molecule type" value="Genomic_DNA"/>
</dbReference>
<dbReference type="AlphaFoldDB" id="A0A6J4MLY7"/>
<sequence length="70" mass="7824">MSMAWTWRLESASGEPVSVEGETEPSFPNRGDAETWVGEAWRELVEAGVDQVRLFEDGREVYGPMSLHAP</sequence>
<name>A0A6J4MLY7_9ACTN</name>